<protein>
    <recommendedName>
        <fullName evidence="3">BrnT family toxin</fullName>
    </recommendedName>
</protein>
<reference evidence="1" key="1">
    <citation type="submission" date="2021-12" db="EMBL/GenBank/DDBJ databases">
        <authorList>
            <person name="Rodrigo-Torres L."/>
            <person name="Arahal R. D."/>
            <person name="Lucena T."/>
        </authorList>
    </citation>
    <scope>NUCLEOTIDE SEQUENCE</scope>
    <source>
        <strain evidence="1">CECT 8226</strain>
    </source>
</reference>
<organism evidence="1 2">
    <name type="scientific">Vibrio hippocampi</name>
    <dbReference type="NCBI Taxonomy" id="654686"/>
    <lineage>
        <taxon>Bacteria</taxon>
        <taxon>Pseudomonadati</taxon>
        <taxon>Pseudomonadota</taxon>
        <taxon>Gammaproteobacteria</taxon>
        <taxon>Vibrionales</taxon>
        <taxon>Vibrionaceae</taxon>
        <taxon>Vibrio</taxon>
    </lineage>
</organism>
<dbReference type="RefSeq" id="WP_237483939.1">
    <property type="nucleotide sequence ID" value="NZ_CAKLCM010000002.1"/>
</dbReference>
<dbReference type="Gene3D" id="3.10.450.530">
    <property type="entry name" value="Ribonuclease toxin, BrnT, of type II toxin-antitoxin system"/>
    <property type="match status" value="1"/>
</dbReference>
<dbReference type="InterPro" id="IPR038573">
    <property type="entry name" value="BrnT_sf"/>
</dbReference>
<dbReference type="Pfam" id="PF04365">
    <property type="entry name" value="BrnT_toxin"/>
    <property type="match status" value="1"/>
</dbReference>
<evidence type="ECO:0008006" key="3">
    <source>
        <dbReference type="Google" id="ProtNLM"/>
    </source>
</evidence>
<name>A0ABN8DE49_9VIBR</name>
<sequence>MSYLSFEWDPNKAASNKRKHGVTFDEAESVFYDEFARVIPDPDGSVGEERFIIMGRSEQYNTLVVCHCYRGSDERIRIISARKAEKRERKQYEDYRYA</sequence>
<dbReference type="InterPro" id="IPR007460">
    <property type="entry name" value="BrnT_toxin"/>
</dbReference>
<evidence type="ECO:0000313" key="1">
    <source>
        <dbReference type="EMBL" id="CAH0525332.1"/>
    </source>
</evidence>
<gene>
    <name evidence="1" type="ORF">VHP8226_00922</name>
</gene>
<comment type="caution">
    <text evidence="1">The sequence shown here is derived from an EMBL/GenBank/DDBJ whole genome shotgun (WGS) entry which is preliminary data.</text>
</comment>
<dbReference type="Proteomes" id="UP000838160">
    <property type="component" value="Unassembled WGS sequence"/>
</dbReference>
<dbReference type="EMBL" id="CAKLCM010000002">
    <property type="protein sequence ID" value="CAH0525332.1"/>
    <property type="molecule type" value="Genomic_DNA"/>
</dbReference>
<evidence type="ECO:0000313" key="2">
    <source>
        <dbReference type="Proteomes" id="UP000838160"/>
    </source>
</evidence>
<proteinExistence type="predicted"/>
<keyword evidence="2" id="KW-1185">Reference proteome</keyword>
<accession>A0ABN8DE49</accession>